<reference evidence="1 2" key="1">
    <citation type="journal article" date="2014" name="PLoS Genet.">
        <title>Comparative Genomic Analysis of N2-Fixing and Non-N2-Fixing Paenibacillus spp.: Organization, Evolution and Expression of the Nitrogen Fixation Genes.</title>
        <authorList>
            <person name="Xie J.B."/>
            <person name="Du Z."/>
            <person name="Bai L."/>
            <person name="Tian C."/>
            <person name="Zhang Y."/>
            <person name="Xie J.Y."/>
            <person name="Wang T."/>
            <person name="Liu X."/>
            <person name="Chen X."/>
            <person name="Cheng Q."/>
            <person name="Chen S."/>
            <person name="Li J."/>
        </authorList>
    </citation>
    <scope>NUCLEOTIDE SEQUENCE [LARGE SCALE GENOMIC DNA]</scope>
    <source>
        <strain evidence="1 2">T27</strain>
    </source>
</reference>
<proteinExistence type="predicted"/>
<dbReference type="InterPro" id="IPR054228">
    <property type="entry name" value="DUF6953"/>
</dbReference>
<dbReference type="KEGG" id="psab:PSAB_01270"/>
<evidence type="ECO:0000313" key="1">
    <source>
        <dbReference type="EMBL" id="AHV95192.1"/>
    </source>
</evidence>
<keyword evidence="2" id="KW-1185">Reference proteome</keyword>
<dbReference type="eggNOG" id="ENOG5033C3P">
    <property type="taxonomic scope" value="Bacteria"/>
</dbReference>
<sequence>MGSSRKSKHSLQLRAIPKWENLKFMLYKPKEKRTAVEPTAQDVAEWMVKEIRFTGTLYQADAIDYVKRNFGEQFVFVNENGNASLSKEVKKAFRKLHRGRIAWDRDGFLWAWT</sequence>
<protein>
    <recommendedName>
        <fullName evidence="3">Integron gene cassette protein</fullName>
    </recommendedName>
</protein>
<organism evidence="1 2">
    <name type="scientific">Paenibacillus sabinae T27</name>
    <dbReference type="NCBI Taxonomy" id="1268072"/>
    <lineage>
        <taxon>Bacteria</taxon>
        <taxon>Bacillati</taxon>
        <taxon>Bacillota</taxon>
        <taxon>Bacilli</taxon>
        <taxon>Bacillales</taxon>
        <taxon>Paenibacillaceae</taxon>
        <taxon>Paenibacillus</taxon>
    </lineage>
</organism>
<dbReference type="Proteomes" id="UP000019772">
    <property type="component" value="Chromosome"/>
</dbReference>
<evidence type="ECO:0000313" key="2">
    <source>
        <dbReference type="Proteomes" id="UP000019772"/>
    </source>
</evidence>
<dbReference type="PATRIC" id="fig|1268072.3.peg.268"/>
<evidence type="ECO:0008006" key="3">
    <source>
        <dbReference type="Google" id="ProtNLM"/>
    </source>
</evidence>
<dbReference type="EMBL" id="CP004078">
    <property type="protein sequence ID" value="AHV95192.1"/>
    <property type="molecule type" value="Genomic_DNA"/>
</dbReference>
<dbReference type="HOGENOM" id="CLU_171057_1_0_9"/>
<gene>
    <name evidence="1" type="ORF">PSAB_01270</name>
</gene>
<name>X4ZCE9_9BACL</name>
<dbReference type="AlphaFoldDB" id="X4ZCE9"/>
<accession>X4ZCE9</accession>
<dbReference type="Pfam" id="PF22266">
    <property type="entry name" value="DUF6953"/>
    <property type="match status" value="1"/>
</dbReference>